<gene>
    <name evidence="1" type="ORF">K8V82_10695</name>
</gene>
<accession>A0A921I3K3</accession>
<dbReference type="Pfam" id="PF02620">
    <property type="entry name" value="YceD"/>
    <property type="match status" value="1"/>
</dbReference>
<dbReference type="AlphaFoldDB" id="A0A921I3K3"/>
<dbReference type="EMBL" id="DYVY01000179">
    <property type="protein sequence ID" value="HJF95237.1"/>
    <property type="molecule type" value="Genomic_DNA"/>
</dbReference>
<dbReference type="Proteomes" id="UP000769156">
    <property type="component" value="Unassembled WGS sequence"/>
</dbReference>
<organism evidence="1 2">
    <name type="scientific">Lachnoclostridium phocaeense</name>
    <dbReference type="NCBI Taxonomy" id="1871021"/>
    <lineage>
        <taxon>Bacteria</taxon>
        <taxon>Bacillati</taxon>
        <taxon>Bacillota</taxon>
        <taxon>Clostridia</taxon>
        <taxon>Lachnospirales</taxon>
        <taxon>Lachnospiraceae</taxon>
    </lineage>
</organism>
<protein>
    <submittedName>
        <fullName evidence="1">DUF177 domain-containing protein</fullName>
    </submittedName>
</protein>
<sequence length="175" mass="20254">MLIELTKVLEQDDKVIRQEAHLELEDMEVSGKKYRLEELEPALFEITNLGKKQVQVKGYAKIKTVIPCDRCLEDVEQIFDLDFEREVDLKLDEEGRRQSDDEYNFMEGNCLDTDVLICNELLVNWPIRVLCKEDCKGLCSICGANLNHGECGCDREVLDPRMAAFQDIFSKFKEV</sequence>
<comment type="caution">
    <text evidence="1">The sequence shown here is derived from an EMBL/GenBank/DDBJ whole genome shotgun (WGS) entry which is preliminary data.</text>
</comment>
<reference evidence="1" key="1">
    <citation type="journal article" date="2021" name="PeerJ">
        <title>Extensive microbial diversity within the chicken gut microbiome revealed by metagenomics and culture.</title>
        <authorList>
            <person name="Gilroy R."/>
            <person name="Ravi A."/>
            <person name="Getino M."/>
            <person name="Pursley I."/>
            <person name="Horton D.L."/>
            <person name="Alikhan N.F."/>
            <person name="Baker D."/>
            <person name="Gharbi K."/>
            <person name="Hall N."/>
            <person name="Watson M."/>
            <person name="Adriaenssens E.M."/>
            <person name="Foster-Nyarko E."/>
            <person name="Jarju S."/>
            <person name="Secka A."/>
            <person name="Antonio M."/>
            <person name="Oren A."/>
            <person name="Chaudhuri R.R."/>
            <person name="La Ragione R."/>
            <person name="Hildebrand F."/>
            <person name="Pallen M.J."/>
        </authorList>
    </citation>
    <scope>NUCLEOTIDE SEQUENCE</scope>
    <source>
        <strain evidence="1">ChiSjej5B23-16112</strain>
    </source>
</reference>
<reference evidence="1" key="2">
    <citation type="submission" date="2021-09" db="EMBL/GenBank/DDBJ databases">
        <authorList>
            <person name="Gilroy R."/>
        </authorList>
    </citation>
    <scope>NUCLEOTIDE SEQUENCE</scope>
    <source>
        <strain evidence="1">ChiSjej5B23-16112</strain>
    </source>
</reference>
<proteinExistence type="predicted"/>
<evidence type="ECO:0000313" key="1">
    <source>
        <dbReference type="EMBL" id="HJF95237.1"/>
    </source>
</evidence>
<name>A0A921I3K3_9FIRM</name>
<evidence type="ECO:0000313" key="2">
    <source>
        <dbReference type="Proteomes" id="UP000769156"/>
    </source>
</evidence>
<dbReference type="InterPro" id="IPR003772">
    <property type="entry name" value="YceD"/>
</dbReference>